<feature type="compositionally biased region" description="Basic and acidic residues" evidence="4">
    <location>
        <begin position="678"/>
        <end position="689"/>
    </location>
</feature>
<gene>
    <name evidence="5" type="ORF">PPL_09272</name>
</gene>
<dbReference type="STRING" id="670386.D3BL40"/>
<accession>D3BL40</accession>
<evidence type="ECO:0000256" key="2">
    <source>
        <dbReference type="ARBA" id="ARBA00022737"/>
    </source>
</evidence>
<dbReference type="AlphaFoldDB" id="D3BL40"/>
<evidence type="ECO:0000256" key="1">
    <source>
        <dbReference type="ARBA" id="ARBA00022574"/>
    </source>
</evidence>
<protein>
    <submittedName>
        <fullName evidence="5">Uncharacterized protein</fullName>
    </submittedName>
</protein>
<name>D3BL40_HETP5</name>
<sequence length="902" mass="103973">MNNNKNNTINENNNLNRKLEDWTFESLFQLTKRDVQSLCRKYEVEYGFSHSKQKMIDSLLLRKQSKIEYKYTPVTNSSENYSLPHVILKDILMMSHRQYTISCHSTLLSGCLISSNHYLRWNSILTIALLSKSMYHWIQNTILANNPIHFDSRDSPRLHQRSHHCEYSLIAYQSIKKLAFRGTASFLAKTPPMPSLVELYARNIDCWGKSFVHQAFSVMVNLRRITISYGPLSSELVNEMAKLPLVKLSLNHVKVTPYVTSVQISRYLKREQNKLISLKLPKEVYVNSQTLELLRFKSNLKRLKLTLDNDLTTISKDKNEKAKADDDDVDVDGDAVDDNVESTHEQMQLDKITLENRYKMYPNWRVLLLWRCQAWFKQQLIDGISNMTLNIWSKEALSCFISKKEDELHSSTGIGIPNPLSSSSSSISSTGSQQEITLNEIQILQAHTDSVKILLKIDDKRLVINQSTSSDQIESNYYHLYLICYNRLVSAGDDSTIYIWSIETGHIMYRLLGHTSRVNCLLQLNKNILISGSMDKTIRMWDLTKLKFNEESKLYYIEPILTLEPRTEQRTSGETKVNTTFLEKIPGGFCSASRGGDLFLWTENGELIRKVELCNDYINAILCVNGYILTALSTSPYLAAYKLDKSEPAVNLRGHEGHVNCLMSMSDRHFVSGSRPNENTEKSTKESPKPRFLSSKVSHQDKTLIIWNKSDFSQVASICDQTISYLFPITEHYFLATVFKGFSIYDINGQLILEQKPEIPENETELKGAISLYDNTKIITWSDLRLKMWSWNIGQIETKKKSILKPLFIGEIRGHTDYINCLTVLDDHAIATGSSDHDIILWKDGKDQTAIRNHLAGVSLYNFQNTFLLDQNYYDDIDHQQHLHQPSKLQEFKYEDREEILN</sequence>
<keyword evidence="6" id="KW-1185">Reference proteome</keyword>
<dbReference type="InParanoid" id="D3BL40"/>
<dbReference type="SUPFAM" id="SSF50978">
    <property type="entry name" value="WD40 repeat-like"/>
    <property type="match status" value="2"/>
</dbReference>
<proteinExistence type="predicted"/>
<dbReference type="PROSITE" id="PS50294">
    <property type="entry name" value="WD_REPEATS_REGION"/>
    <property type="match status" value="1"/>
</dbReference>
<dbReference type="InterPro" id="IPR015943">
    <property type="entry name" value="WD40/YVTN_repeat-like_dom_sf"/>
</dbReference>
<feature type="repeat" description="WD" evidence="3">
    <location>
        <begin position="511"/>
        <end position="543"/>
    </location>
</feature>
<dbReference type="InterPro" id="IPR020472">
    <property type="entry name" value="WD40_PAC1"/>
</dbReference>
<organism evidence="5 6">
    <name type="scientific">Heterostelium pallidum (strain ATCC 26659 / Pp 5 / PN500)</name>
    <name type="common">Cellular slime mold</name>
    <name type="synonym">Polysphondylium pallidum</name>
    <dbReference type="NCBI Taxonomy" id="670386"/>
    <lineage>
        <taxon>Eukaryota</taxon>
        <taxon>Amoebozoa</taxon>
        <taxon>Evosea</taxon>
        <taxon>Eumycetozoa</taxon>
        <taxon>Dictyostelia</taxon>
        <taxon>Acytosteliales</taxon>
        <taxon>Acytosteliaceae</taxon>
        <taxon>Heterostelium</taxon>
    </lineage>
</organism>
<dbReference type="InterPro" id="IPR019775">
    <property type="entry name" value="WD40_repeat_CS"/>
</dbReference>
<keyword evidence="2" id="KW-0677">Repeat</keyword>
<reference evidence="5 6" key="1">
    <citation type="journal article" date="2011" name="Genome Res.">
        <title>Phylogeny-wide analysis of social amoeba genomes highlights ancient origins for complex intercellular communication.</title>
        <authorList>
            <person name="Heidel A.J."/>
            <person name="Lawal H.M."/>
            <person name="Felder M."/>
            <person name="Schilde C."/>
            <person name="Helps N.R."/>
            <person name="Tunggal B."/>
            <person name="Rivero F."/>
            <person name="John U."/>
            <person name="Schleicher M."/>
            <person name="Eichinger L."/>
            <person name="Platzer M."/>
            <person name="Noegel A.A."/>
            <person name="Schaap P."/>
            <person name="Gloeckner G."/>
        </authorList>
    </citation>
    <scope>NUCLEOTIDE SEQUENCE [LARGE SCALE GENOMIC DNA]</scope>
    <source>
        <strain evidence="6">ATCC 26659 / Pp 5 / PN500</strain>
    </source>
</reference>
<dbReference type="InterPro" id="IPR040102">
    <property type="entry name" value="WDR41"/>
</dbReference>
<feature type="repeat" description="WD" evidence="3">
    <location>
        <begin position="812"/>
        <end position="843"/>
    </location>
</feature>
<dbReference type="GeneID" id="31364747"/>
<dbReference type="PROSITE" id="PS00678">
    <property type="entry name" value="WD_REPEATS_1"/>
    <property type="match status" value="1"/>
</dbReference>
<dbReference type="SMART" id="SM00320">
    <property type="entry name" value="WD40"/>
    <property type="match status" value="4"/>
</dbReference>
<dbReference type="Pfam" id="PF00400">
    <property type="entry name" value="WD40"/>
    <property type="match status" value="2"/>
</dbReference>
<dbReference type="GO" id="GO:0010506">
    <property type="term" value="P:regulation of autophagy"/>
    <property type="evidence" value="ECO:0007669"/>
    <property type="project" value="InterPro"/>
</dbReference>
<dbReference type="Gene3D" id="2.130.10.10">
    <property type="entry name" value="YVTN repeat-like/Quinoprotein amine dehydrogenase"/>
    <property type="match status" value="3"/>
</dbReference>
<evidence type="ECO:0000313" key="5">
    <source>
        <dbReference type="EMBL" id="EFA77774.1"/>
    </source>
</evidence>
<evidence type="ECO:0000313" key="6">
    <source>
        <dbReference type="Proteomes" id="UP000001396"/>
    </source>
</evidence>
<dbReference type="InterPro" id="IPR001680">
    <property type="entry name" value="WD40_rpt"/>
</dbReference>
<dbReference type="PANTHER" id="PTHR22805:SF2">
    <property type="entry name" value="WD REPEAT-CONTAINING PROTEIN 41"/>
    <property type="match status" value="1"/>
</dbReference>
<dbReference type="PANTHER" id="PTHR22805">
    <property type="entry name" value="WDR41-RELATED"/>
    <property type="match status" value="1"/>
</dbReference>
<evidence type="ECO:0000256" key="4">
    <source>
        <dbReference type="SAM" id="MobiDB-lite"/>
    </source>
</evidence>
<dbReference type="PRINTS" id="PR00320">
    <property type="entry name" value="GPROTEINBRPT"/>
</dbReference>
<comment type="caution">
    <text evidence="5">The sequence shown here is derived from an EMBL/GenBank/DDBJ whole genome shotgun (WGS) entry which is preliminary data.</text>
</comment>
<dbReference type="InterPro" id="IPR036322">
    <property type="entry name" value="WD40_repeat_dom_sf"/>
</dbReference>
<dbReference type="Proteomes" id="UP000001396">
    <property type="component" value="Unassembled WGS sequence"/>
</dbReference>
<keyword evidence="1 3" id="KW-0853">WD repeat</keyword>
<feature type="repeat" description="WD" evidence="3">
    <location>
        <begin position="488"/>
        <end position="510"/>
    </location>
</feature>
<dbReference type="RefSeq" id="XP_020429902.1">
    <property type="nucleotide sequence ID" value="XM_020580069.1"/>
</dbReference>
<dbReference type="PROSITE" id="PS50082">
    <property type="entry name" value="WD_REPEATS_2"/>
    <property type="match status" value="3"/>
</dbReference>
<feature type="region of interest" description="Disordered" evidence="4">
    <location>
        <begin position="671"/>
        <end position="695"/>
    </location>
</feature>
<evidence type="ECO:0000256" key="3">
    <source>
        <dbReference type="PROSITE-ProRule" id="PRU00221"/>
    </source>
</evidence>
<dbReference type="EMBL" id="ADBJ01000039">
    <property type="protein sequence ID" value="EFA77774.1"/>
    <property type="molecule type" value="Genomic_DNA"/>
</dbReference>